<dbReference type="GO" id="GO:0030246">
    <property type="term" value="F:carbohydrate binding"/>
    <property type="evidence" value="ECO:0007669"/>
    <property type="project" value="UniProtKB-KW"/>
</dbReference>
<dbReference type="PANTHER" id="PTHR47293">
    <property type="entry name" value="JACALIN-RELATED LECTIN 3"/>
    <property type="match status" value="1"/>
</dbReference>
<dbReference type="SUPFAM" id="SSF51101">
    <property type="entry name" value="Mannose-binding lectins"/>
    <property type="match status" value="4"/>
</dbReference>
<comment type="similarity">
    <text evidence="1">Belongs to the jacalin lectin family.</text>
</comment>
<evidence type="ECO:0000256" key="1">
    <source>
        <dbReference type="ARBA" id="ARBA00006568"/>
    </source>
</evidence>
<dbReference type="Gene3D" id="2.100.10.30">
    <property type="entry name" value="Jacalin-like lectin domain"/>
    <property type="match status" value="4"/>
</dbReference>
<evidence type="ECO:0000313" key="6">
    <source>
        <dbReference type="Proteomes" id="UP000434276"/>
    </source>
</evidence>
<dbReference type="PANTHER" id="PTHR47293:SF66">
    <property type="entry name" value="JACALIN-RELATED LECTIN 11-RELATED"/>
    <property type="match status" value="1"/>
</dbReference>
<feature type="domain" description="Jacalin-type lectin" evidence="4">
    <location>
        <begin position="175"/>
        <end position="317"/>
    </location>
</feature>
<dbReference type="Proteomes" id="UP000434276">
    <property type="component" value="Unassembled WGS sequence"/>
</dbReference>
<organism evidence="5 6">
    <name type="scientific">Arabidopsis thaliana</name>
    <name type="common">Mouse-ear cress</name>
    <dbReference type="NCBI Taxonomy" id="3702"/>
    <lineage>
        <taxon>Eukaryota</taxon>
        <taxon>Viridiplantae</taxon>
        <taxon>Streptophyta</taxon>
        <taxon>Embryophyta</taxon>
        <taxon>Tracheophyta</taxon>
        <taxon>Spermatophyta</taxon>
        <taxon>Magnoliopsida</taxon>
        <taxon>eudicotyledons</taxon>
        <taxon>Gunneridae</taxon>
        <taxon>Pentapetalae</taxon>
        <taxon>rosids</taxon>
        <taxon>malvids</taxon>
        <taxon>Brassicales</taxon>
        <taxon>Brassicaceae</taxon>
        <taxon>Camelineae</taxon>
        <taxon>Arabidopsis</taxon>
    </lineage>
</organism>
<dbReference type="InterPro" id="IPR001229">
    <property type="entry name" value="Jacalin-like_lectin_dom"/>
</dbReference>
<dbReference type="EMBL" id="CACSHJ010000087">
    <property type="protein sequence ID" value="CAA0304042.1"/>
    <property type="molecule type" value="Genomic_DNA"/>
</dbReference>
<dbReference type="FunFam" id="2.100.10.30:FF:000001">
    <property type="entry name" value="Jacalin-related lectin 33"/>
    <property type="match status" value="4"/>
</dbReference>
<keyword evidence="2" id="KW-0430">Lectin</keyword>
<keyword evidence="3" id="KW-0677">Repeat</keyword>
<dbReference type="SMART" id="SM00915">
    <property type="entry name" value="Jacalin"/>
    <property type="match status" value="4"/>
</dbReference>
<evidence type="ECO:0000259" key="4">
    <source>
        <dbReference type="PROSITE" id="PS51752"/>
    </source>
</evidence>
<gene>
    <name evidence="5" type="ORF">C24_LOCUS4870</name>
</gene>
<feature type="domain" description="Jacalin-type lectin" evidence="4">
    <location>
        <begin position="319"/>
        <end position="470"/>
    </location>
</feature>
<dbReference type="OrthoDB" id="1037186at2759"/>
<evidence type="ECO:0000313" key="5">
    <source>
        <dbReference type="EMBL" id="CAA0304042.1"/>
    </source>
</evidence>
<proteinExistence type="inferred from homology"/>
<dbReference type="InterPro" id="IPR036404">
    <property type="entry name" value="Jacalin-like_lectin_dom_sf"/>
</dbReference>
<sequence>MKDSKTFLKGLETSPSLFLSLSFEMAQRLEAEGNKNFKGKSKWDDGSDKDDIGKISVRCEDRGITYIRFDYIKSGQPQYNTFPGNPGRGILQTFDINHKNDEHLESVEGYYDPKSDAIKGLQFKTNMRISELIGYANNGATKFSLAVEGKKIIGFHGAYNTYLNSLGAYVTWIVPTKLKAKGGKGGKEWNDGADHEGITKIYVRGGYEGLQYVKFDYIKDGQQIYGSPHGVRGRGFTELFEINHLDKEYLISVEGYYDEGESGVIQGIQFKTNIRTSELMGDNRGRKFSLAANGKKIIGFHGYAEKNLNSLGAYFTTSPFTKLEVGTTSADLWDDGTFDGIRNVYIHYDGATVCCVEVDYDNKGKVEKREHGIMIAPFIERGEFVVDYPNEFITSVEVTISKQNDSPVPSLTSETVASLTFKTSKGRTSSTFGSPATKKFVLQSKGCGVVGFLGRSNYYYTYALGAHFCPLPPLPDGEKVEAKGGDGGASWDDGRFDCIRKIYIGHSEMGIAFVKFLYDKDNKVVVGDDHGSKTLLGVDEFELEHPDEYLISVEGSYDVVDGSESEVIRMLRFKTNMRTSQLFGHETTSNFTLQKECHKIVGFHGKIGEMLHQIGVHVLPITD</sequence>
<accession>A0A5S9WNF2</accession>
<dbReference type="AlphaFoldDB" id="A0A5S9WNF2"/>
<feature type="domain" description="Jacalin-type lectin" evidence="4">
    <location>
        <begin position="26"/>
        <end position="172"/>
    </location>
</feature>
<evidence type="ECO:0000256" key="3">
    <source>
        <dbReference type="ARBA" id="ARBA00022737"/>
    </source>
</evidence>
<dbReference type="Pfam" id="PF01419">
    <property type="entry name" value="Jacalin"/>
    <property type="match status" value="4"/>
</dbReference>
<evidence type="ECO:0000256" key="2">
    <source>
        <dbReference type="ARBA" id="ARBA00022734"/>
    </source>
</evidence>
<dbReference type="ExpressionAtlas" id="A0A5S9WNF2">
    <property type="expression patterns" value="baseline and differential"/>
</dbReference>
<reference evidence="5 6" key="1">
    <citation type="submission" date="2019-12" db="EMBL/GenBank/DDBJ databases">
        <authorList>
            <person name="Jiao W.-B."/>
            <person name="Schneeberger K."/>
        </authorList>
    </citation>
    <scope>NUCLEOTIDE SEQUENCE [LARGE SCALE GENOMIC DNA]</scope>
    <source>
        <strain evidence="6">cv. C24</strain>
    </source>
</reference>
<dbReference type="CDD" id="cd09612">
    <property type="entry name" value="Jacalin"/>
    <property type="match status" value="4"/>
</dbReference>
<dbReference type="PROSITE" id="PS51752">
    <property type="entry name" value="JACALIN_LECTIN"/>
    <property type="match status" value="4"/>
</dbReference>
<feature type="domain" description="Jacalin-type lectin" evidence="4">
    <location>
        <begin position="477"/>
        <end position="620"/>
    </location>
</feature>
<name>A0A5S9WNF2_ARATH</name>
<dbReference type="InterPro" id="IPR033734">
    <property type="entry name" value="Jacalin-like_lectin_dom_plant"/>
</dbReference>
<protein>
    <recommendedName>
        <fullName evidence="4">Jacalin-type lectin domain-containing protein</fullName>
    </recommendedName>
</protein>